<proteinExistence type="predicted"/>
<accession>A0A561DZE4</accession>
<reference evidence="1 2" key="1">
    <citation type="submission" date="2019-06" db="EMBL/GenBank/DDBJ databases">
        <title>Sorghum-associated microbial communities from plants grown in Nebraska, USA.</title>
        <authorList>
            <person name="Schachtman D."/>
        </authorList>
    </citation>
    <scope>NUCLEOTIDE SEQUENCE [LARGE SCALE GENOMIC DNA]</scope>
    <source>
        <strain evidence="1 2">2482</strain>
    </source>
</reference>
<comment type="caution">
    <text evidence="1">The sequence shown here is derived from an EMBL/GenBank/DDBJ whole genome shotgun (WGS) entry which is preliminary data.</text>
</comment>
<protein>
    <submittedName>
        <fullName evidence="1">Uncharacterized protein</fullName>
    </submittedName>
</protein>
<dbReference type="Proteomes" id="UP000319671">
    <property type="component" value="Unassembled WGS sequence"/>
</dbReference>
<dbReference type="AlphaFoldDB" id="A0A561DZE4"/>
<evidence type="ECO:0000313" key="1">
    <source>
        <dbReference type="EMBL" id="TWE08747.1"/>
    </source>
</evidence>
<organism evidence="1 2">
    <name type="scientific">Neobacillus bataviensis</name>
    <dbReference type="NCBI Taxonomy" id="220685"/>
    <lineage>
        <taxon>Bacteria</taxon>
        <taxon>Bacillati</taxon>
        <taxon>Bacillota</taxon>
        <taxon>Bacilli</taxon>
        <taxon>Bacillales</taxon>
        <taxon>Bacillaceae</taxon>
        <taxon>Neobacillus</taxon>
    </lineage>
</organism>
<gene>
    <name evidence="1" type="ORF">FB550_101775</name>
</gene>
<name>A0A561DZE4_9BACI</name>
<dbReference type="RefSeq" id="WP_144562382.1">
    <property type="nucleotide sequence ID" value="NZ_VIVN01000001.1"/>
</dbReference>
<keyword evidence="2" id="KW-1185">Reference proteome</keyword>
<evidence type="ECO:0000313" key="2">
    <source>
        <dbReference type="Proteomes" id="UP000319671"/>
    </source>
</evidence>
<sequence>MVTRFYDQEKSYEDWCKENVNGYVFNYAGGKTGNVLHTVGCRHLTVPSRIGTYTTRYPKFCSTDITLLSIKADEVSNPYSWRRCKACFK</sequence>
<dbReference type="EMBL" id="VIVN01000001">
    <property type="protein sequence ID" value="TWE08747.1"/>
    <property type="molecule type" value="Genomic_DNA"/>
</dbReference>